<sequence>MSGETGFAIEIRERYQDVVADRWPAAPGPQPDELLSSWLHRLAIANGVAPRAFAGVLGLCGGIWSPRLDLRLPQDVATWLGARTGVVPEAISAMAMTDGALAPLLLPLRDTVRRSRSTWLQYCALCLADDRAPYFRRSWRLASRISCFRHGCGLRDRCPACRGGIAPFAQTDLIPHYVCARCGFDLRGAAKISVEAAARRLERSIDDICKAEIAKGSPAIHEWVARLLRVPVVAGVGSGRPLANLPTSARIRCFEQLAQRADDGLIAAADDAVARRRRPTLAAGGRDGLIARCVDFIDERQGSPRSARAQPPGVDLAALLAAYARAVGRGSHSKLRGGDLHNTLAVRGLGRARLGNAACLAGSPARTRAGIATRSQDAPRSISSAARCLAQAQLGHQVLGGAGCDVELFGDHAG</sequence>
<dbReference type="Proteomes" id="UP000008070">
    <property type="component" value="Chromosome"/>
</dbReference>
<reference evidence="3" key="1">
    <citation type="journal article" date="2009" name="PLoS ONE">
        <title>Methylobacterium genome sequences: a reference blueprint to investigate microbial metabolism of C1 compounds from natural and industrial sources.</title>
        <authorList>
            <person name="Vuilleumier S."/>
            <person name="Chistoserdova L."/>
            <person name="Lee M.-C."/>
            <person name="Bringel F."/>
            <person name="Lajus A."/>
            <person name="Zhou Y."/>
            <person name="Gourion B."/>
            <person name="Barbe V."/>
            <person name="Chang J."/>
            <person name="Cruveiller S."/>
            <person name="Dossat C."/>
            <person name="Gillett W."/>
            <person name="Gruffaz C."/>
            <person name="Haugen E."/>
            <person name="Hourcade E."/>
            <person name="Levy R."/>
            <person name="Mangenot S."/>
            <person name="Muller E."/>
            <person name="Nadalig T."/>
            <person name="Pagni M."/>
            <person name="Penny C."/>
            <person name="Peyraud R."/>
            <person name="Robinson D.G."/>
            <person name="Roche D."/>
            <person name="Rouy Z."/>
            <person name="Saenampechek C."/>
            <person name="Salvignol G."/>
            <person name="Vallenet D."/>
            <person name="Wu Z."/>
            <person name="Marx C.J."/>
            <person name="Vorholt J.A."/>
            <person name="Olson M.V."/>
            <person name="Kaul R."/>
            <person name="Weissenbach J."/>
            <person name="Medigue C."/>
            <person name="Lidstrom M.E."/>
        </authorList>
    </citation>
    <scope>NUCLEOTIDE SEQUENCE [LARGE SCALE GENOMIC DNA]</scope>
    <source>
        <strain evidence="3">DSM 6343 / CIP 106787 / DM4</strain>
    </source>
</reference>
<dbReference type="InterPro" id="IPR009492">
    <property type="entry name" value="TniQ"/>
</dbReference>
<evidence type="ECO:0000313" key="2">
    <source>
        <dbReference type="EMBL" id="CAX24250.1"/>
    </source>
</evidence>
<dbReference type="Pfam" id="PF06527">
    <property type="entry name" value="TniQ"/>
    <property type="match status" value="1"/>
</dbReference>
<evidence type="ECO:0000259" key="1">
    <source>
        <dbReference type="Pfam" id="PF06527"/>
    </source>
</evidence>
<name>C7CCN8_METED</name>
<gene>
    <name evidence="2" type="ORF">METD_I2597</name>
</gene>
<dbReference type="KEGG" id="mdi:METDI2597"/>
<organism evidence="2 3">
    <name type="scientific">Methylorubrum extorquens (strain DSM 6343 / CIP 106787 / DM4)</name>
    <name type="common">Methylobacterium extorquens</name>
    <dbReference type="NCBI Taxonomy" id="661410"/>
    <lineage>
        <taxon>Bacteria</taxon>
        <taxon>Pseudomonadati</taxon>
        <taxon>Pseudomonadota</taxon>
        <taxon>Alphaproteobacteria</taxon>
        <taxon>Hyphomicrobiales</taxon>
        <taxon>Methylobacteriaceae</taxon>
        <taxon>Methylorubrum</taxon>
    </lineage>
</organism>
<evidence type="ECO:0000313" key="3">
    <source>
        <dbReference type="Proteomes" id="UP000008070"/>
    </source>
</evidence>
<proteinExistence type="predicted"/>
<dbReference type="EMBL" id="FP103042">
    <property type="protein sequence ID" value="CAX24250.1"/>
    <property type="molecule type" value="Genomic_DNA"/>
</dbReference>
<protein>
    <recommendedName>
        <fullName evidence="1">TniQ domain-containing protein</fullName>
    </recommendedName>
</protein>
<feature type="domain" description="TniQ" evidence="1">
    <location>
        <begin position="25"/>
        <end position="154"/>
    </location>
</feature>
<dbReference type="AlphaFoldDB" id="C7CCN8"/>
<dbReference type="HOGENOM" id="CLU_055102_0_0_5"/>
<accession>C7CCN8</accession>